<feature type="transmembrane region" description="Helical" evidence="7">
    <location>
        <begin position="602"/>
        <end position="624"/>
    </location>
</feature>
<keyword evidence="5 7" id="KW-1133">Transmembrane helix</keyword>
<evidence type="ECO:0000313" key="10">
    <source>
        <dbReference type="Proteomes" id="UP001320898"/>
    </source>
</evidence>
<reference evidence="9 10" key="1">
    <citation type="submission" date="2022-04" db="EMBL/GenBank/DDBJ databases">
        <authorList>
            <person name="Ye Y.-Q."/>
            <person name="Du Z.-J."/>
        </authorList>
    </citation>
    <scope>NUCLEOTIDE SEQUENCE [LARGE SCALE GENOMIC DNA]</scope>
    <source>
        <strain evidence="9 10">A6E488</strain>
    </source>
</reference>
<keyword evidence="2 7" id="KW-0813">Transport</keyword>
<feature type="domain" description="ABC transmembrane type-1" evidence="8">
    <location>
        <begin position="483"/>
        <end position="662"/>
    </location>
</feature>
<dbReference type="GO" id="GO:0015226">
    <property type="term" value="F:carnitine transmembrane transporter activity"/>
    <property type="evidence" value="ECO:0007669"/>
    <property type="project" value="TreeGrafter"/>
</dbReference>
<dbReference type="PANTHER" id="PTHR47737:SF1">
    <property type="entry name" value="GLYCINE BETAINE_PROLINE BETAINE TRANSPORT SYSTEM PERMEASE PROTEIN PROW"/>
    <property type="match status" value="1"/>
</dbReference>
<dbReference type="GO" id="GO:0043190">
    <property type="term" value="C:ATP-binding cassette (ABC) transporter complex"/>
    <property type="evidence" value="ECO:0007669"/>
    <property type="project" value="TreeGrafter"/>
</dbReference>
<evidence type="ECO:0000256" key="7">
    <source>
        <dbReference type="RuleBase" id="RU363032"/>
    </source>
</evidence>
<dbReference type="GO" id="GO:0031460">
    <property type="term" value="P:glycine betaine transport"/>
    <property type="evidence" value="ECO:0007669"/>
    <property type="project" value="TreeGrafter"/>
</dbReference>
<keyword evidence="10" id="KW-1185">Reference proteome</keyword>
<evidence type="ECO:0000256" key="6">
    <source>
        <dbReference type="ARBA" id="ARBA00023136"/>
    </source>
</evidence>
<feature type="transmembrane region" description="Helical" evidence="7">
    <location>
        <begin position="487"/>
        <end position="509"/>
    </location>
</feature>
<evidence type="ECO:0000256" key="3">
    <source>
        <dbReference type="ARBA" id="ARBA00022475"/>
    </source>
</evidence>
<dbReference type="FunFam" id="1.10.3720.10:FF:000001">
    <property type="entry name" value="Glycine betaine ABC transporter, permease"/>
    <property type="match status" value="2"/>
</dbReference>
<accession>A0AAW5R4R0</accession>
<keyword evidence="4 7" id="KW-0812">Transmembrane</keyword>
<dbReference type="CDD" id="cd06261">
    <property type="entry name" value="TM_PBP2"/>
    <property type="match status" value="2"/>
</dbReference>
<dbReference type="SUPFAM" id="SSF161098">
    <property type="entry name" value="MetI-like"/>
    <property type="match status" value="2"/>
</dbReference>
<dbReference type="Pfam" id="PF00528">
    <property type="entry name" value="BPD_transp_1"/>
    <property type="match status" value="2"/>
</dbReference>
<sequence length="676" mass="72768">MTARSSALATPAMRSAWIGPTGLFWLAVLVLSLFAASWGKDVTRALDIAWAYDWPRAWTVPLARWISAFMSWLIDDATFGLFTFLELTRFLSWLLDIPLTIATSLLSTGFLRGQGSDAVQVLPALSWIAVIAVVVAMGHYARGWKLAAFVGACFLYLAVFGQWDSAMVTLSSIVIAVPFGVAGGLLLGIAGYRSAWVERALSPVLDIMQTVPVFAYLVPILFLFGFGPVAAMIATIVYAMPPMVRVTMLSLRGVPEEIRDFGRMAGCTRRQMTWKVLVPSARDGLMVGVNQVIMLSLNMVIIASMIGAGGLGYDVLTSLRRLDIGGGIEAGVAIVVLAIALDRLSQAFANRPPPAHGGLPAGHVRRHPWTTTVIVVILGTALVGLVFPPAQSYPEAMEISTGSFWEGLVKYINVNFYDQLEAVKTVMLVNFLVPVKRFLTELPWIWTVGLVGIAGWQLGGWRLALAAVALAMFIVVTGQWEKAMITVYLCGISVVIASLIGIPLGIVAAENERAGRILGGLVDTLQTLPSFVYLIPVVMLFRVGDFSAMIAVILYALAPAIRYTAHGIRQIDPQLVEAGVVSGCTRRQLLSKIKLPLALPEIMLGINQTIMLAISMVVITALVGTRDLGQEVYIALTKADTGRGIVAGLAVAFIAIVADRLVSAGARRTRHRLGLA</sequence>
<evidence type="ECO:0000313" key="9">
    <source>
        <dbReference type="EMBL" id="MCT8973609.1"/>
    </source>
</evidence>
<feature type="transmembrane region" description="Helical" evidence="7">
    <location>
        <begin position="118"/>
        <end position="137"/>
    </location>
</feature>
<feature type="transmembrane region" description="Helical" evidence="7">
    <location>
        <begin position="644"/>
        <end position="662"/>
    </location>
</feature>
<dbReference type="PANTHER" id="PTHR47737">
    <property type="entry name" value="GLYCINE BETAINE/PROLINE BETAINE TRANSPORT SYSTEM PERMEASE PROTEIN PROW"/>
    <property type="match status" value="1"/>
</dbReference>
<dbReference type="InterPro" id="IPR000515">
    <property type="entry name" value="MetI-like"/>
</dbReference>
<proteinExistence type="inferred from homology"/>
<dbReference type="PROSITE" id="PS50928">
    <property type="entry name" value="ABC_TM1"/>
    <property type="match status" value="2"/>
</dbReference>
<dbReference type="GO" id="GO:0015871">
    <property type="term" value="P:choline transport"/>
    <property type="evidence" value="ECO:0007669"/>
    <property type="project" value="TreeGrafter"/>
</dbReference>
<keyword evidence="3" id="KW-1003">Cell membrane</keyword>
<feature type="transmembrane region" description="Helical" evidence="7">
    <location>
        <begin position="169"/>
        <end position="192"/>
    </location>
</feature>
<feature type="transmembrane region" description="Helical" evidence="7">
    <location>
        <begin position="63"/>
        <end position="84"/>
    </location>
</feature>
<comment type="similarity">
    <text evidence="7">Belongs to the binding-protein-dependent transport system permease family.</text>
</comment>
<keyword evidence="6 7" id="KW-0472">Membrane</keyword>
<evidence type="ECO:0000256" key="4">
    <source>
        <dbReference type="ARBA" id="ARBA00022692"/>
    </source>
</evidence>
<comment type="caution">
    <text evidence="9">The sequence shown here is derived from an EMBL/GenBank/DDBJ whole genome shotgun (WGS) entry which is preliminary data.</text>
</comment>
<feature type="transmembrane region" description="Helical" evidence="7">
    <location>
        <begin position="328"/>
        <end position="349"/>
    </location>
</feature>
<feature type="transmembrane region" description="Helical" evidence="7">
    <location>
        <begin position="213"/>
        <end position="240"/>
    </location>
</feature>
<feature type="transmembrane region" description="Helical" evidence="7">
    <location>
        <begin position="91"/>
        <end position="112"/>
    </location>
</feature>
<feature type="transmembrane region" description="Helical" evidence="7">
    <location>
        <begin position="369"/>
        <end position="387"/>
    </location>
</feature>
<dbReference type="EMBL" id="JALIDZ010000008">
    <property type="protein sequence ID" value="MCT8973609.1"/>
    <property type="molecule type" value="Genomic_DNA"/>
</dbReference>
<feature type="transmembrane region" description="Helical" evidence="7">
    <location>
        <begin position="531"/>
        <end position="557"/>
    </location>
</feature>
<evidence type="ECO:0000259" key="8">
    <source>
        <dbReference type="PROSITE" id="PS50928"/>
    </source>
</evidence>
<feature type="transmembrane region" description="Helical" evidence="7">
    <location>
        <begin position="144"/>
        <end position="163"/>
    </location>
</feature>
<gene>
    <name evidence="9" type="ORF">MUB46_17235</name>
</gene>
<dbReference type="Proteomes" id="UP001320898">
    <property type="component" value="Unassembled WGS sequence"/>
</dbReference>
<evidence type="ECO:0000256" key="2">
    <source>
        <dbReference type="ARBA" id="ARBA00022448"/>
    </source>
</evidence>
<feature type="transmembrane region" description="Helical" evidence="7">
    <location>
        <begin position="292"/>
        <end position="316"/>
    </location>
</feature>
<dbReference type="GO" id="GO:0005275">
    <property type="term" value="F:amine transmembrane transporter activity"/>
    <property type="evidence" value="ECO:0007669"/>
    <property type="project" value="TreeGrafter"/>
</dbReference>
<feature type="domain" description="ABC transmembrane type-1" evidence="8">
    <location>
        <begin position="162"/>
        <end position="345"/>
    </location>
</feature>
<protein>
    <submittedName>
        <fullName evidence="9">ABC transporter permease subunit</fullName>
    </submittedName>
</protein>
<dbReference type="Gene3D" id="1.10.3720.10">
    <property type="entry name" value="MetI-like"/>
    <property type="match status" value="2"/>
</dbReference>
<dbReference type="InterPro" id="IPR035906">
    <property type="entry name" value="MetI-like_sf"/>
</dbReference>
<name>A0AAW5R4R0_9HYPH</name>
<feature type="transmembrane region" description="Helical" evidence="7">
    <location>
        <begin position="463"/>
        <end position="480"/>
    </location>
</feature>
<evidence type="ECO:0000256" key="5">
    <source>
        <dbReference type="ARBA" id="ARBA00022989"/>
    </source>
</evidence>
<organism evidence="9 10">
    <name type="scientific">Microbaculum marinisediminis</name>
    <dbReference type="NCBI Taxonomy" id="2931392"/>
    <lineage>
        <taxon>Bacteria</taxon>
        <taxon>Pseudomonadati</taxon>
        <taxon>Pseudomonadota</taxon>
        <taxon>Alphaproteobacteria</taxon>
        <taxon>Hyphomicrobiales</taxon>
        <taxon>Tepidamorphaceae</taxon>
        <taxon>Microbaculum</taxon>
    </lineage>
</organism>
<evidence type="ECO:0000256" key="1">
    <source>
        <dbReference type="ARBA" id="ARBA00004651"/>
    </source>
</evidence>
<dbReference type="AlphaFoldDB" id="A0AAW5R4R0"/>
<comment type="subcellular location">
    <subcellularLocation>
        <location evidence="1 7">Cell membrane</location>
        <topology evidence="1 7">Multi-pass membrane protein</topology>
    </subcellularLocation>
</comment>